<dbReference type="GO" id="GO:0015095">
    <property type="term" value="F:magnesium ion transmembrane transporter activity"/>
    <property type="evidence" value="ECO:0007669"/>
    <property type="project" value="UniProtKB-UniRule"/>
</dbReference>
<comment type="function">
    <text evidence="9">Acts as a magnesium transporter.</text>
</comment>
<feature type="transmembrane region" description="Helical" evidence="9">
    <location>
        <begin position="463"/>
        <end position="486"/>
    </location>
</feature>
<comment type="caution">
    <text evidence="9">Lacks conserved residue(s) required for the propagation of feature annotation.</text>
</comment>
<feature type="domain" description="CBS" evidence="10">
    <location>
        <begin position="242"/>
        <end position="298"/>
    </location>
</feature>
<dbReference type="SUPFAM" id="SSF161093">
    <property type="entry name" value="MgtE membrane domain-like"/>
    <property type="match status" value="1"/>
</dbReference>
<dbReference type="Pfam" id="PF01769">
    <property type="entry name" value="MgtE"/>
    <property type="match status" value="1"/>
</dbReference>
<evidence type="ECO:0000259" key="10">
    <source>
        <dbReference type="PROSITE" id="PS51371"/>
    </source>
</evidence>
<evidence type="ECO:0000256" key="9">
    <source>
        <dbReference type="RuleBase" id="RU362011"/>
    </source>
</evidence>
<protein>
    <recommendedName>
        <fullName evidence="9">Magnesium transporter MgtE</fullName>
    </recommendedName>
</protein>
<dbReference type="SUPFAM" id="SSF54631">
    <property type="entry name" value="CBS-domain pair"/>
    <property type="match status" value="1"/>
</dbReference>
<accession>A0A2T5MGH2</accession>
<dbReference type="NCBIfam" id="TIGR00400">
    <property type="entry name" value="mgtE"/>
    <property type="match status" value="1"/>
</dbReference>
<feature type="transmembrane region" description="Helical" evidence="9">
    <location>
        <begin position="398"/>
        <end position="419"/>
    </location>
</feature>
<dbReference type="AlphaFoldDB" id="A0A2T5MGH2"/>
<evidence type="ECO:0000256" key="8">
    <source>
        <dbReference type="PROSITE-ProRule" id="PRU00703"/>
    </source>
</evidence>
<comment type="subcellular location">
    <subcellularLocation>
        <location evidence="9">Cell membrane</location>
        <topology evidence="9">Multi-pass membrane protein</topology>
    </subcellularLocation>
    <subcellularLocation>
        <location evidence="1">Membrane</location>
        <topology evidence="1">Multi-pass membrane protein</topology>
    </subcellularLocation>
</comment>
<evidence type="ECO:0000256" key="7">
    <source>
        <dbReference type="ARBA" id="ARBA00023136"/>
    </source>
</evidence>
<dbReference type="PANTHER" id="PTHR43773:SF1">
    <property type="entry name" value="MAGNESIUM TRANSPORTER MGTE"/>
    <property type="match status" value="1"/>
</dbReference>
<evidence type="ECO:0000256" key="2">
    <source>
        <dbReference type="ARBA" id="ARBA00009749"/>
    </source>
</evidence>
<dbReference type="Pfam" id="PF03448">
    <property type="entry name" value="MgtE_N"/>
    <property type="match status" value="1"/>
</dbReference>
<dbReference type="InterPro" id="IPR046342">
    <property type="entry name" value="CBS_dom_sf"/>
</dbReference>
<evidence type="ECO:0000256" key="5">
    <source>
        <dbReference type="ARBA" id="ARBA00022842"/>
    </source>
</evidence>
<gene>
    <name evidence="11" type="primary">mgtE</name>
    <name evidence="11" type="ORF">CJD38_10255</name>
</gene>
<dbReference type="GO" id="GO:0046872">
    <property type="term" value="F:metal ion binding"/>
    <property type="evidence" value="ECO:0007669"/>
    <property type="project" value="UniProtKB-KW"/>
</dbReference>
<dbReference type="RefSeq" id="WP_107940234.1">
    <property type="nucleotide sequence ID" value="NZ_QANS01000003.1"/>
</dbReference>
<comment type="caution">
    <text evidence="11">The sequence shown here is derived from an EMBL/GenBank/DDBJ whole genome shotgun (WGS) entry which is preliminary data.</text>
</comment>
<keyword evidence="5 9" id="KW-0460">Magnesium</keyword>
<dbReference type="Gene3D" id="1.25.60.10">
    <property type="entry name" value="MgtE N-terminal domain-like"/>
    <property type="match status" value="1"/>
</dbReference>
<dbReference type="InterPro" id="IPR000644">
    <property type="entry name" value="CBS_dom"/>
</dbReference>
<dbReference type="PROSITE" id="PS51371">
    <property type="entry name" value="CBS"/>
    <property type="match status" value="1"/>
</dbReference>
<dbReference type="InterPro" id="IPR036739">
    <property type="entry name" value="SLC41_membr_dom_sf"/>
</dbReference>
<comment type="subunit">
    <text evidence="9">Homodimer.</text>
</comment>
<dbReference type="Pfam" id="PF00571">
    <property type="entry name" value="CBS"/>
    <property type="match status" value="1"/>
</dbReference>
<feature type="transmembrane region" description="Helical" evidence="9">
    <location>
        <begin position="425"/>
        <end position="451"/>
    </location>
</feature>
<name>A0A2T5MGH2_9GAMM</name>
<dbReference type="CDD" id="cd04606">
    <property type="entry name" value="CBS_pair_Mg_transporter"/>
    <property type="match status" value="1"/>
</dbReference>
<evidence type="ECO:0000256" key="6">
    <source>
        <dbReference type="ARBA" id="ARBA00022989"/>
    </source>
</evidence>
<keyword evidence="9" id="KW-1003">Cell membrane</keyword>
<dbReference type="InterPro" id="IPR006669">
    <property type="entry name" value="MgtE_transporter"/>
</dbReference>
<keyword evidence="6 9" id="KW-1133">Transmembrane helix</keyword>
<dbReference type="InterPro" id="IPR006667">
    <property type="entry name" value="SLC41_membr_dom"/>
</dbReference>
<dbReference type="OrthoDB" id="9790355at2"/>
<evidence type="ECO:0000256" key="1">
    <source>
        <dbReference type="ARBA" id="ARBA00004141"/>
    </source>
</evidence>
<reference evidence="11 12" key="1">
    <citation type="submission" date="2018-04" db="EMBL/GenBank/DDBJ databases">
        <title>Novel species isolated from glacier.</title>
        <authorList>
            <person name="Liu Q."/>
            <person name="Xin Y.-H."/>
        </authorList>
    </citation>
    <scope>NUCLEOTIDE SEQUENCE [LARGE SCALE GENOMIC DNA]</scope>
    <source>
        <strain evidence="11 12">GT1R17</strain>
    </source>
</reference>
<dbReference type="Gene3D" id="3.10.580.10">
    <property type="entry name" value="CBS-domain"/>
    <property type="match status" value="1"/>
</dbReference>
<dbReference type="Gene3D" id="1.10.357.20">
    <property type="entry name" value="SLC41 divalent cation transporters, integral membrane domain"/>
    <property type="match status" value="1"/>
</dbReference>
<proteinExistence type="inferred from homology"/>
<dbReference type="InterPro" id="IPR006668">
    <property type="entry name" value="Mg_transptr_MgtE_intracell_dom"/>
</dbReference>
<keyword evidence="7 9" id="KW-0472">Membrane</keyword>
<keyword evidence="4 9" id="KW-0812">Transmembrane</keyword>
<evidence type="ECO:0000313" key="12">
    <source>
        <dbReference type="Proteomes" id="UP000244248"/>
    </source>
</evidence>
<keyword evidence="12" id="KW-1185">Reference proteome</keyword>
<dbReference type="InterPro" id="IPR038076">
    <property type="entry name" value="MgtE_N_sf"/>
</dbReference>
<comment type="similarity">
    <text evidence="2 9">Belongs to the SLC41A transporter family.</text>
</comment>
<feature type="transmembrane region" description="Helical" evidence="9">
    <location>
        <begin position="347"/>
        <end position="365"/>
    </location>
</feature>
<dbReference type="Proteomes" id="UP000244248">
    <property type="component" value="Unassembled WGS sequence"/>
</dbReference>
<evidence type="ECO:0000256" key="4">
    <source>
        <dbReference type="ARBA" id="ARBA00022692"/>
    </source>
</evidence>
<evidence type="ECO:0000256" key="3">
    <source>
        <dbReference type="ARBA" id="ARBA00022448"/>
    </source>
</evidence>
<keyword evidence="3 9" id="KW-0813">Transport</keyword>
<dbReference type="PANTHER" id="PTHR43773">
    <property type="entry name" value="MAGNESIUM TRANSPORTER MGTE"/>
    <property type="match status" value="1"/>
</dbReference>
<keyword evidence="9" id="KW-0479">Metal-binding</keyword>
<organism evidence="11 12">
    <name type="scientific">Stenotrophobium rhamnosiphilum</name>
    <dbReference type="NCBI Taxonomy" id="2029166"/>
    <lineage>
        <taxon>Bacteria</taxon>
        <taxon>Pseudomonadati</taxon>
        <taxon>Pseudomonadota</taxon>
        <taxon>Gammaproteobacteria</taxon>
        <taxon>Nevskiales</taxon>
        <taxon>Nevskiaceae</taxon>
        <taxon>Stenotrophobium</taxon>
    </lineage>
</organism>
<dbReference type="EMBL" id="QANS01000003">
    <property type="protein sequence ID" value="PTU31685.1"/>
    <property type="molecule type" value="Genomic_DNA"/>
</dbReference>
<dbReference type="SMART" id="SM00924">
    <property type="entry name" value="MgtE_N"/>
    <property type="match status" value="1"/>
</dbReference>
<sequence>MTETSANQNSEGRVHHRHLEQSREQIIELLSRQALERELVSRTDIQNQDVASQLLDRQHHAQLAQRLASFHPADIAFVLESLAPEAREMAWHLVSAEQRGAVLLEISDAVLPTLVGDMRPDEIVAAIRDLGPDEIADLVAELPDDVAPTVLAGLDRAEQFEVRSALSFPEGSVGAMMDLHYVSVREDATLEAVQRLLRRLKHDLPEENTDIFVVDRSNELRGKLSLEQLVLNEPEQSVNEVMTRAPTFFFTDDPIKDAVAAFEKYDLLSAPVVNLHQQVVGRITVDAVLDEINERAQSESLRQAGLSKEEDLYGPVLQSSRNRWPWLGLNLLTSFGASRVIGVFDNVIVQFTVLATLIPIIASLGGNTGTQTMSLVTRAMALDQLRSSQLRQTFIKEFLVALLNGSLWGAALALMTYAMYGKWEIALVIYGAMILQLLLAAMVGVAIPVVLRRIGRDPVMGSSVLLTATTDAMGFFIFLGLAAIFLL</sequence>
<dbReference type="SUPFAM" id="SSF158791">
    <property type="entry name" value="MgtE N-terminal domain-like"/>
    <property type="match status" value="1"/>
</dbReference>
<evidence type="ECO:0000313" key="11">
    <source>
        <dbReference type="EMBL" id="PTU31685.1"/>
    </source>
</evidence>
<dbReference type="GO" id="GO:0005886">
    <property type="term" value="C:plasma membrane"/>
    <property type="evidence" value="ECO:0007669"/>
    <property type="project" value="UniProtKB-SubCell"/>
</dbReference>
<keyword evidence="8" id="KW-0129">CBS domain</keyword>